<dbReference type="EMBL" id="JFAX01000021">
    <property type="protein sequence ID" value="EXI65578.1"/>
    <property type="molecule type" value="Genomic_DNA"/>
</dbReference>
<sequence length="440" mass="48527">MAPQPEQPLAGLAQHPLRQLLNDEFHARPAPPLVAPVLVSHLAFTHDAASLAGEGQRLDAAARQAGMDRLSGSDDSILFAGAGFIVRWERHTEFSCHTVFCSPAAVGEAAAASRALDLLPRAYLQGIPGRLVVATHVELRSANDVSPQSVTSNLSPTGRQMIAAQVADQAAWVFTDFMLEQDATNFLVLDRALTPRQAGRTVQRLLEIETYRLLALLALPVAREIGAWMHDAEEELATMVDHIGEASSPSDESRVLGELTRLAAKVEHSLARTTFRFGAARAYHELVMQRISELRETRVSGCPSFHEIMQRRLLPAMQTCKAMASRQDELSDRLARTSQLLRTRVDVEVERQNQQLLTQMNRRAHLQLRLQETVEGLSVVAITYYASQLVHYLAKGGAQLLPWLSPELATAASIPPIAACALLGIRRLRRRLQQREDAAH</sequence>
<dbReference type="STRING" id="1454001.AW08_03098"/>
<keyword evidence="3" id="KW-1185">Reference proteome</keyword>
<comment type="caution">
    <text evidence="2">The sequence shown here is derived from an EMBL/GenBank/DDBJ whole genome shotgun (WGS) entry which is preliminary data.</text>
</comment>
<name>A0A011M7E8_9PROT</name>
<dbReference type="Pfam" id="PF11902">
    <property type="entry name" value="DUF3422"/>
    <property type="match status" value="1"/>
</dbReference>
<dbReference type="AlphaFoldDB" id="A0A011M7E8"/>
<protein>
    <recommendedName>
        <fullName evidence="4">DUF3422 domain-containing protein</fullName>
    </recommendedName>
</protein>
<dbReference type="Proteomes" id="UP000020218">
    <property type="component" value="Unassembled WGS sequence"/>
</dbReference>
<keyword evidence="1" id="KW-0812">Transmembrane</keyword>
<dbReference type="InterPro" id="IPR021830">
    <property type="entry name" value="DUF3422"/>
</dbReference>
<feature type="transmembrane region" description="Helical" evidence="1">
    <location>
        <begin position="408"/>
        <end position="425"/>
    </location>
</feature>
<proteinExistence type="predicted"/>
<dbReference type="PATRIC" id="fig|1454001.3.peg.3143"/>
<evidence type="ECO:0000313" key="2">
    <source>
        <dbReference type="EMBL" id="EXI65578.1"/>
    </source>
</evidence>
<reference evidence="2" key="1">
    <citation type="submission" date="2014-02" db="EMBL/GenBank/DDBJ databases">
        <title>Expanding our view of genomic diversity in Candidatus Accumulibacter clades.</title>
        <authorList>
            <person name="Skennerton C.T."/>
            <person name="Barr J.J."/>
            <person name="Slater F.R."/>
            <person name="Bond P.L."/>
            <person name="Tyson G.W."/>
        </authorList>
    </citation>
    <scope>NUCLEOTIDE SEQUENCE [LARGE SCALE GENOMIC DNA]</scope>
</reference>
<evidence type="ECO:0000313" key="3">
    <source>
        <dbReference type="Proteomes" id="UP000020218"/>
    </source>
</evidence>
<organism evidence="2 3">
    <name type="scientific">Candidatus Accumulibacter adjunctus</name>
    <dbReference type="NCBI Taxonomy" id="1454001"/>
    <lineage>
        <taxon>Bacteria</taxon>
        <taxon>Pseudomonadati</taxon>
        <taxon>Pseudomonadota</taxon>
        <taxon>Betaproteobacteria</taxon>
        <taxon>Candidatus Accumulibacter</taxon>
    </lineage>
</organism>
<evidence type="ECO:0008006" key="4">
    <source>
        <dbReference type="Google" id="ProtNLM"/>
    </source>
</evidence>
<accession>A0A011M7E8</accession>
<evidence type="ECO:0000256" key="1">
    <source>
        <dbReference type="SAM" id="Phobius"/>
    </source>
</evidence>
<keyword evidence="1" id="KW-1133">Transmembrane helix</keyword>
<keyword evidence="1" id="KW-0472">Membrane</keyword>
<gene>
    <name evidence="2" type="ORF">AW08_03098</name>
</gene>